<sequence>MTTYEFDHEEDILQPLSNLLYGVSLEDYRYWRENQTLRLAKYKPKYNHQHLEHKVATVKLLVCGHSGTKKYHPNHLKPVSKGTVYLSDGYDYMLLQRYKEINLEINRAMNLVARAKKNALSRIKGFNFNRDPKTGEPVMSFFGEFKNKEQEEDIERERMGSKQEELLFMVSTTDFFFPNCDDPYLMGKIACANVLSDLYSFGIADCDNMLMILAGSTDMTPEQRTWSTRGMINGFNDNAKIAGTNITGGQTVKNPWPIIGGVATSVVKKDEFIMPVGAVAGDVLVLTKPLGTQVCANAHQWLQGFPEKWERITGVVTREQIIECWAYAVNSMARLNRTGARMMMKHGAHACTDVTGFGLLGHSMNLAKNQNAAVYFEIDTLPIMQGMVEIDATLNYNYNLLKGMSAETSGGLLVALPADKAQAFIDDMQEIDKQPAWIIGKVKASDKPQSENYSYLVDNLNIINVLPNNNF</sequence>
<keyword evidence="2" id="KW-0547">Nucleotide-binding</keyword>
<dbReference type="InterPro" id="IPR010918">
    <property type="entry name" value="PurM-like_C_dom"/>
</dbReference>
<dbReference type="Proteomes" id="UP000007797">
    <property type="component" value="Unassembled WGS sequence"/>
</dbReference>
<evidence type="ECO:0000256" key="2">
    <source>
        <dbReference type="ARBA" id="ARBA00022741"/>
    </source>
</evidence>
<dbReference type="Gene3D" id="3.90.650.10">
    <property type="entry name" value="PurM-like C-terminal domain"/>
    <property type="match status" value="1"/>
</dbReference>
<dbReference type="NCBIfam" id="TIGR00476">
    <property type="entry name" value="selD"/>
    <property type="match status" value="1"/>
</dbReference>
<dbReference type="Gene3D" id="3.30.1330.10">
    <property type="entry name" value="PurM-like, N-terminal domain"/>
    <property type="match status" value="1"/>
</dbReference>
<dbReference type="GO" id="GO:0005737">
    <property type="term" value="C:cytoplasm"/>
    <property type="evidence" value="ECO:0007669"/>
    <property type="project" value="TreeGrafter"/>
</dbReference>
<dbReference type="SUPFAM" id="SSF56042">
    <property type="entry name" value="PurM C-terminal domain-like"/>
    <property type="match status" value="1"/>
</dbReference>
<gene>
    <name evidence="8" type="primary">selD</name>
    <name evidence="8" type="ORF">DFA_11143</name>
</gene>
<organism evidence="8 9">
    <name type="scientific">Cavenderia fasciculata</name>
    <name type="common">Slime mold</name>
    <name type="synonym">Dictyostelium fasciculatum</name>
    <dbReference type="NCBI Taxonomy" id="261658"/>
    <lineage>
        <taxon>Eukaryota</taxon>
        <taxon>Amoebozoa</taxon>
        <taxon>Evosea</taxon>
        <taxon>Eumycetozoa</taxon>
        <taxon>Dictyostelia</taxon>
        <taxon>Acytosteliales</taxon>
        <taxon>Cavenderiaceae</taxon>
        <taxon>Cavenderia</taxon>
    </lineage>
</organism>
<dbReference type="GO" id="GO:0005524">
    <property type="term" value="F:ATP binding"/>
    <property type="evidence" value="ECO:0007669"/>
    <property type="project" value="UniProtKB-KW"/>
</dbReference>
<keyword evidence="5" id="KW-0711">Selenium</keyword>
<dbReference type="CDD" id="cd02195">
    <property type="entry name" value="SelD"/>
    <property type="match status" value="1"/>
</dbReference>
<keyword evidence="3" id="KW-0418">Kinase</keyword>
<evidence type="ECO:0000256" key="1">
    <source>
        <dbReference type="ARBA" id="ARBA00022679"/>
    </source>
</evidence>
<dbReference type="PANTHER" id="PTHR10256">
    <property type="entry name" value="SELENIDE, WATER DIKINASE"/>
    <property type="match status" value="1"/>
</dbReference>
<dbReference type="InterPro" id="IPR036676">
    <property type="entry name" value="PurM-like_C_sf"/>
</dbReference>
<dbReference type="GeneID" id="14866468"/>
<dbReference type="Pfam" id="PF02769">
    <property type="entry name" value="AIRS_C"/>
    <property type="match status" value="1"/>
</dbReference>
<evidence type="ECO:0000256" key="3">
    <source>
        <dbReference type="ARBA" id="ARBA00022777"/>
    </source>
</evidence>
<evidence type="ECO:0000256" key="4">
    <source>
        <dbReference type="ARBA" id="ARBA00022840"/>
    </source>
</evidence>
<keyword evidence="1" id="KW-0808">Transferase</keyword>
<keyword evidence="4" id="KW-0067">ATP-binding</keyword>
<dbReference type="KEGG" id="dfa:DFA_11143"/>
<dbReference type="EMBL" id="GL883029">
    <property type="protein sequence ID" value="EGG13382.1"/>
    <property type="molecule type" value="Genomic_DNA"/>
</dbReference>
<feature type="domain" description="PurM-like N-terminal" evidence="6">
    <location>
        <begin position="169"/>
        <end position="266"/>
    </location>
</feature>
<evidence type="ECO:0000313" key="8">
    <source>
        <dbReference type="EMBL" id="EGG13382.1"/>
    </source>
</evidence>
<feature type="domain" description="PurM-like C-terminal" evidence="7">
    <location>
        <begin position="280"/>
        <end position="448"/>
    </location>
</feature>
<dbReference type="FunFam" id="3.90.650.10:FF:000010">
    <property type="entry name" value="Selenide, water dikinase"/>
    <property type="match status" value="1"/>
</dbReference>
<evidence type="ECO:0000259" key="6">
    <source>
        <dbReference type="Pfam" id="PF00586"/>
    </source>
</evidence>
<dbReference type="GO" id="GO:0016260">
    <property type="term" value="P:selenocysteine biosynthetic process"/>
    <property type="evidence" value="ECO:0007669"/>
    <property type="project" value="TreeGrafter"/>
</dbReference>
<evidence type="ECO:0000256" key="5">
    <source>
        <dbReference type="ARBA" id="ARBA00023266"/>
    </source>
</evidence>
<evidence type="ECO:0000259" key="7">
    <source>
        <dbReference type="Pfam" id="PF02769"/>
    </source>
</evidence>
<proteinExistence type="predicted"/>
<dbReference type="InterPro" id="IPR004536">
    <property type="entry name" value="SPS/SelD"/>
</dbReference>
<dbReference type="OrthoDB" id="409395at2759"/>
<protein>
    <submittedName>
        <fullName evidence="8">Selenide water dikinase</fullName>
    </submittedName>
</protein>
<evidence type="ECO:0000313" key="9">
    <source>
        <dbReference type="Proteomes" id="UP000007797"/>
    </source>
</evidence>
<keyword evidence="9" id="KW-1185">Reference proteome</keyword>
<dbReference type="AlphaFoldDB" id="F4QF23"/>
<reference evidence="9" key="1">
    <citation type="journal article" date="2011" name="Genome Res.">
        <title>Phylogeny-wide analysis of social amoeba genomes highlights ancient origins for complex intercellular communication.</title>
        <authorList>
            <person name="Heidel A.J."/>
            <person name="Lawal H.M."/>
            <person name="Felder M."/>
            <person name="Schilde C."/>
            <person name="Helps N.R."/>
            <person name="Tunggal B."/>
            <person name="Rivero F."/>
            <person name="John U."/>
            <person name="Schleicher M."/>
            <person name="Eichinger L."/>
            <person name="Platzer M."/>
            <person name="Noegel A.A."/>
            <person name="Schaap P."/>
            <person name="Gloeckner G."/>
        </authorList>
    </citation>
    <scope>NUCLEOTIDE SEQUENCE [LARGE SCALE GENOMIC DNA]</scope>
    <source>
        <strain evidence="9">SH3</strain>
    </source>
</reference>
<name>F4QF23_CACFS</name>
<dbReference type="SUPFAM" id="SSF55326">
    <property type="entry name" value="PurM N-terminal domain-like"/>
    <property type="match status" value="1"/>
</dbReference>
<dbReference type="RefSeq" id="XP_004350086.1">
    <property type="nucleotide sequence ID" value="XM_004350036.1"/>
</dbReference>
<dbReference type="InterPro" id="IPR016188">
    <property type="entry name" value="PurM-like_N"/>
</dbReference>
<dbReference type="Pfam" id="PF00586">
    <property type="entry name" value="AIRS"/>
    <property type="match status" value="1"/>
</dbReference>
<dbReference type="PANTHER" id="PTHR10256:SF0">
    <property type="entry name" value="INACTIVE SELENIDE, WATER DIKINASE-LIKE PROTEIN-RELATED"/>
    <property type="match status" value="1"/>
</dbReference>
<accession>F4QF23</accession>
<dbReference type="STRING" id="1054147.F4QF23"/>
<dbReference type="GO" id="GO:0004756">
    <property type="term" value="F:selenide, water dikinase activity"/>
    <property type="evidence" value="ECO:0007669"/>
    <property type="project" value="TreeGrafter"/>
</dbReference>
<dbReference type="InterPro" id="IPR036921">
    <property type="entry name" value="PurM-like_N_sf"/>
</dbReference>